<evidence type="ECO:0000256" key="2">
    <source>
        <dbReference type="ARBA" id="ARBA00022741"/>
    </source>
</evidence>
<dbReference type="Gene3D" id="3.40.850.10">
    <property type="entry name" value="Kinesin motor domain"/>
    <property type="match status" value="1"/>
</dbReference>
<feature type="coiled-coil region" evidence="6">
    <location>
        <begin position="84"/>
        <end position="111"/>
    </location>
</feature>
<dbReference type="SUPFAM" id="SSF52540">
    <property type="entry name" value="P-loop containing nucleoside triphosphate hydrolases"/>
    <property type="match status" value="1"/>
</dbReference>
<dbReference type="InterPro" id="IPR001752">
    <property type="entry name" value="Kinesin_motor_dom"/>
</dbReference>
<evidence type="ECO:0000313" key="9">
    <source>
        <dbReference type="Proteomes" id="UP000297245"/>
    </source>
</evidence>
<organism evidence="8 9">
    <name type="scientific">Dendrothele bispora (strain CBS 962.96)</name>
    <dbReference type="NCBI Taxonomy" id="1314807"/>
    <lineage>
        <taxon>Eukaryota</taxon>
        <taxon>Fungi</taxon>
        <taxon>Dikarya</taxon>
        <taxon>Basidiomycota</taxon>
        <taxon>Agaricomycotina</taxon>
        <taxon>Agaricomycetes</taxon>
        <taxon>Agaricomycetidae</taxon>
        <taxon>Agaricales</taxon>
        <taxon>Agaricales incertae sedis</taxon>
        <taxon>Dendrothele</taxon>
    </lineage>
</organism>
<evidence type="ECO:0000256" key="6">
    <source>
        <dbReference type="SAM" id="Coils"/>
    </source>
</evidence>
<keyword evidence="2 5" id="KW-0547">Nucleotide-binding</keyword>
<sequence length="520" mass="57504">MDIEAKLHRHERMLREAQDNLRETQDNLRETQDNLRVCREDLGRERETMSTLKATMSHQSDSNLTLAAENTALKARDGARQSQMDADAQQIAELTRKLEEESQKNAALNWEAKENEALRRKLHNTVQELKGNIRVFCRVRPVLPSDLSGILGGSSAGTSVALTSTEDIEKLQEDLTANMIFPDHRDHKEIVLRSSSKSATGQERIEPYAFSFDRVFEPESTQDQVFEEISLLAQSCIDGHNICIFAYGQTGSGKSFTMEGGSTKTTKGMIPRAVEQVFRKTEQLKEKGWEYQIEGQFLEIASYNETIKDLFGKGEIGKKHEIKHDLKTGSTRVTDITVVALNSPSQVETLLASAQSRRSVAATLMNDHSSRSHSVFTLRLSGTNASTGESCKGCLNLVDLAGSERIDTSFSSGTGGTGGLGSKQDRLKETQSINRSLSALGDVIAALGEKANREGKHIPYRNSKLTYLLQKSLSQDSKTLMILNLSPLITHVNESLTALRFATKVNNTRIGTAKKQVRGA</sequence>
<feature type="coiled-coil region" evidence="6">
    <location>
        <begin position="7"/>
        <end position="41"/>
    </location>
</feature>
<dbReference type="OrthoDB" id="3176171at2759"/>
<keyword evidence="3 5" id="KW-0067">ATP-binding</keyword>
<dbReference type="GO" id="GO:0003777">
    <property type="term" value="F:microtubule motor activity"/>
    <property type="evidence" value="ECO:0007669"/>
    <property type="project" value="InterPro"/>
</dbReference>
<evidence type="ECO:0000256" key="1">
    <source>
        <dbReference type="ARBA" id="ARBA00022701"/>
    </source>
</evidence>
<keyword evidence="1" id="KW-0493">Microtubule</keyword>
<accession>A0A4S8LDS7</accession>
<dbReference type="SMART" id="SM00129">
    <property type="entry name" value="KISc"/>
    <property type="match status" value="1"/>
</dbReference>
<keyword evidence="6" id="KW-0175">Coiled coil</keyword>
<dbReference type="PRINTS" id="PR00380">
    <property type="entry name" value="KINESINHEAVY"/>
</dbReference>
<dbReference type="InterPro" id="IPR027640">
    <property type="entry name" value="Kinesin-like_fam"/>
</dbReference>
<dbReference type="PROSITE" id="PS50067">
    <property type="entry name" value="KINESIN_MOTOR_2"/>
    <property type="match status" value="1"/>
</dbReference>
<evidence type="ECO:0000256" key="3">
    <source>
        <dbReference type="ARBA" id="ARBA00022840"/>
    </source>
</evidence>
<keyword evidence="9" id="KW-1185">Reference proteome</keyword>
<dbReference type="EMBL" id="ML179464">
    <property type="protein sequence ID" value="THU87116.1"/>
    <property type="molecule type" value="Genomic_DNA"/>
</dbReference>
<reference evidence="8 9" key="1">
    <citation type="journal article" date="2019" name="Nat. Ecol. Evol.">
        <title>Megaphylogeny resolves global patterns of mushroom evolution.</title>
        <authorList>
            <person name="Varga T."/>
            <person name="Krizsan K."/>
            <person name="Foldi C."/>
            <person name="Dima B."/>
            <person name="Sanchez-Garcia M."/>
            <person name="Sanchez-Ramirez S."/>
            <person name="Szollosi G.J."/>
            <person name="Szarkandi J.G."/>
            <person name="Papp V."/>
            <person name="Albert L."/>
            <person name="Andreopoulos W."/>
            <person name="Angelini C."/>
            <person name="Antonin V."/>
            <person name="Barry K.W."/>
            <person name="Bougher N.L."/>
            <person name="Buchanan P."/>
            <person name="Buyck B."/>
            <person name="Bense V."/>
            <person name="Catcheside P."/>
            <person name="Chovatia M."/>
            <person name="Cooper J."/>
            <person name="Damon W."/>
            <person name="Desjardin D."/>
            <person name="Finy P."/>
            <person name="Geml J."/>
            <person name="Haridas S."/>
            <person name="Hughes K."/>
            <person name="Justo A."/>
            <person name="Karasinski D."/>
            <person name="Kautmanova I."/>
            <person name="Kiss B."/>
            <person name="Kocsube S."/>
            <person name="Kotiranta H."/>
            <person name="LaButti K.M."/>
            <person name="Lechner B.E."/>
            <person name="Liimatainen K."/>
            <person name="Lipzen A."/>
            <person name="Lukacs Z."/>
            <person name="Mihaltcheva S."/>
            <person name="Morgado L.N."/>
            <person name="Niskanen T."/>
            <person name="Noordeloos M.E."/>
            <person name="Ohm R.A."/>
            <person name="Ortiz-Santana B."/>
            <person name="Ovrebo C."/>
            <person name="Racz N."/>
            <person name="Riley R."/>
            <person name="Savchenko A."/>
            <person name="Shiryaev A."/>
            <person name="Soop K."/>
            <person name="Spirin V."/>
            <person name="Szebenyi C."/>
            <person name="Tomsovsky M."/>
            <person name="Tulloss R.E."/>
            <person name="Uehling J."/>
            <person name="Grigoriev I.V."/>
            <person name="Vagvolgyi C."/>
            <person name="Papp T."/>
            <person name="Martin F.M."/>
            <person name="Miettinen O."/>
            <person name="Hibbett D.S."/>
            <person name="Nagy L.G."/>
        </authorList>
    </citation>
    <scope>NUCLEOTIDE SEQUENCE [LARGE SCALE GENOMIC DNA]</scope>
    <source>
        <strain evidence="8 9">CBS 962.96</strain>
    </source>
</reference>
<name>A0A4S8LDS7_DENBC</name>
<dbReference type="InterPro" id="IPR027417">
    <property type="entry name" value="P-loop_NTPase"/>
</dbReference>
<comment type="similarity">
    <text evidence="5">Belongs to the TRAFAC class myosin-kinesin ATPase superfamily. Kinesin family.</text>
</comment>
<feature type="binding site" evidence="5">
    <location>
        <begin position="248"/>
        <end position="255"/>
    </location>
    <ligand>
        <name>ATP</name>
        <dbReference type="ChEBI" id="CHEBI:30616"/>
    </ligand>
</feature>
<proteinExistence type="inferred from homology"/>
<feature type="domain" description="Kinesin motor" evidence="7">
    <location>
        <begin position="132"/>
        <end position="508"/>
    </location>
</feature>
<dbReference type="GO" id="GO:0005874">
    <property type="term" value="C:microtubule"/>
    <property type="evidence" value="ECO:0007669"/>
    <property type="project" value="UniProtKB-KW"/>
</dbReference>
<protein>
    <submittedName>
        <fullName evidence="8">Kinesin-domain-containing protein</fullName>
    </submittedName>
</protein>
<dbReference type="GO" id="GO:0005524">
    <property type="term" value="F:ATP binding"/>
    <property type="evidence" value="ECO:0007669"/>
    <property type="project" value="UniProtKB-UniRule"/>
</dbReference>
<dbReference type="Pfam" id="PF00225">
    <property type="entry name" value="Kinesin"/>
    <property type="match status" value="1"/>
</dbReference>
<evidence type="ECO:0000256" key="4">
    <source>
        <dbReference type="ARBA" id="ARBA00023175"/>
    </source>
</evidence>
<dbReference type="PANTHER" id="PTHR47972:SF45">
    <property type="entry name" value="PROTEIN CLARET SEGREGATIONAL"/>
    <property type="match status" value="1"/>
</dbReference>
<dbReference type="InterPro" id="IPR036961">
    <property type="entry name" value="Kinesin_motor_dom_sf"/>
</dbReference>
<dbReference type="PANTHER" id="PTHR47972">
    <property type="entry name" value="KINESIN-LIKE PROTEIN KLP-3"/>
    <property type="match status" value="1"/>
</dbReference>
<dbReference type="Proteomes" id="UP000297245">
    <property type="component" value="Unassembled WGS sequence"/>
</dbReference>
<gene>
    <name evidence="8" type="ORF">K435DRAFT_821995</name>
</gene>
<dbReference type="GO" id="GO:0007018">
    <property type="term" value="P:microtubule-based movement"/>
    <property type="evidence" value="ECO:0007669"/>
    <property type="project" value="InterPro"/>
</dbReference>
<keyword evidence="4 5" id="KW-0505">Motor protein</keyword>
<evidence type="ECO:0000259" key="7">
    <source>
        <dbReference type="PROSITE" id="PS50067"/>
    </source>
</evidence>
<dbReference type="AlphaFoldDB" id="A0A4S8LDS7"/>
<evidence type="ECO:0000313" key="8">
    <source>
        <dbReference type="EMBL" id="THU87116.1"/>
    </source>
</evidence>
<dbReference type="GO" id="GO:0008017">
    <property type="term" value="F:microtubule binding"/>
    <property type="evidence" value="ECO:0007669"/>
    <property type="project" value="InterPro"/>
</dbReference>
<evidence type="ECO:0000256" key="5">
    <source>
        <dbReference type="PROSITE-ProRule" id="PRU00283"/>
    </source>
</evidence>